<protein>
    <submittedName>
        <fullName evidence="2">Uncharacterized protein</fullName>
    </submittedName>
</protein>
<sequence length="133" mass="14574">MDREIAKAESSFLVCSGTAGIGKDALISLPKDHADSDDIDQTDSALDKEAKKSDKQLLKLLGSQAPVSFERRKFPSTELCSVVSLAAFAVELKKMYKNGTLELQEQAERERKRKSNLNEDMSSSKPSGIPRGL</sequence>
<gene>
    <name evidence="2" type="ORF">BGZ97_001875</name>
</gene>
<feature type="region of interest" description="Disordered" evidence="1">
    <location>
        <begin position="100"/>
        <end position="133"/>
    </location>
</feature>
<comment type="caution">
    <text evidence="2">The sequence shown here is derived from an EMBL/GenBank/DDBJ whole genome shotgun (WGS) entry which is preliminary data.</text>
</comment>
<accession>A0A9P6QZQ6</accession>
<evidence type="ECO:0000313" key="3">
    <source>
        <dbReference type="Proteomes" id="UP000823405"/>
    </source>
</evidence>
<proteinExistence type="predicted"/>
<name>A0A9P6QZQ6_9FUNG</name>
<organism evidence="2 3">
    <name type="scientific">Linnemannia gamsii</name>
    <dbReference type="NCBI Taxonomy" id="64522"/>
    <lineage>
        <taxon>Eukaryota</taxon>
        <taxon>Fungi</taxon>
        <taxon>Fungi incertae sedis</taxon>
        <taxon>Mucoromycota</taxon>
        <taxon>Mortierellomycotina</taxon>
        <taxon>Mortierellomycetes</taxon>
        <taxon>Mortierellales</taxon>
        <taxon>Mortierellaceae</taxon>
        <taxon>Linnemannia</taxon>
    </lineage>
</organism>
<dbReference type="Proteomes" id="UP000823405">
    <property type="component" value="Unassembled WGS sequence"/>
</dbReference>
<dbReference type="AlphaFoldDB" id="A0A9P6QZQ6"/>
<keyword evidence="3" id="KW-1185">Reference proteome</keyword>
<dbReference type="EMBL" id="JAAAIN010001399">
    <property type="protein sequence ID" value="KAG0303490.1"/>
    <property type="molecule type" value="Genomic_DNA"/>
</dbReference>
<reference evidence="2" key="1">
    <citation type="journal article" date="2020" name="Fungal Divers.">
        <title>Resolving the Mortierellaceae phylogeny through synthesis of multi-gene phylogenetics and phylogenomics.</title>
        <authorList>
            <person name="Vandepol N."/>
            <person name="Liber J."/>
            <person name="Desiro A."/>
            <person name="Na H."/>
            <person name="Kennedy M."/>
            <person name="Barry K."/>
            <person name="Grigoriev I.V."/>
            <person name="Miller A.N."/>
            <person name="O'Donnell K."/>
            <person name="Stajich J.E."/>
            <person name="Bonito G."/>
        </authorList>
    </citation>
    <scope>NUCLEOTIDE SEQUENCE</scope>
    <source>
        <strain evidence="2">NVP60</strain>
    </source>
</reference>
<evidence type="ECO:0000256" key="1">
    <source>
        <dbReference type="SAM" id="MobiDB-lite"/>
    </source>
</evidence>
<evidence type="ECO:0000313" key="2">
    <source>
        <dbReference type="EMBL" id="KAG0303490.1"/>
    </source>
</evidence>